<dbReference type="GO" id="GO:0004029">
    <property type="term" value="F:aldehyde dehydrogenase (NAD+) activity"/>
    <property type="evidence" value="ECO:0007669"/>
    <property type="project" value="TreeGrafter"/>
</dbReference>
<evidence type="ECO:0000256" key="6">
    <source>
        <dbReference type="PROSITE-ProRule" id="PRU10007"/>
    </source>
</evidence>
<evidence type="ECO:0000256" key="1">
    <source>
        <dbReference type="ARBA" id="ARBA00009986"/>
    </source>
</evidence>
<feature type="active site" evidence="5">
    <location>
        <position position="249"/>
    </location>
</feature>
<dbReference type="Gene3D" id="3.40.605.10">
    <property type="entry name" value="Aldehyde Dehydrogenase, Chain A, domain 1"/>
    <property type="match status" value="1"/>
</dbReference>
<dbReference type="InterPro" id="IPR015590">
    <property type="entry name" value="Aldehyde_DH_dom"/>
</dbReference>
<protein>
    <recommendedName>
        <fullName evidence="4">Aldehyde dehydrogenase</fullName>
    </recommendedName>
</protein>
<gene>
    <name evidence="9" type="ORF">L0M99_01100</name>
</gene>
<organism evidence="9 10">
    <name type="scientific">Varibaculum cambriense</name>
    <dbReference type="NCBI Taxonomy" id="184870"/>
    <lineage>
        <taxon>Bacteria</taxon>
        <taxon>Bacillati</taxon>
        <taxon>Actinomycetota</taxon>
        <taxon>Actinomycetes</taxon>
        <taxon>Actinomycetales</taxon>
        <taxon>Actinomycetaceae</taxon>
        <taxon>Varibaculum</taxon>
    </lineage>
</organism>
<evidence type="ECO:0000313" key="10">
    <source>
        <dbReference type="Proteomes" id="UP001200537"/>
    </source>
</evidence>
<evidence type="ECO:0000256" key="4">
    <source>
        <dbReference type="PIRNR" id="PIRNR036492"/>
    </source>
</evidence>
<accession>A0AAJ1EWM2</accession>
<dbReference type="InterPro" id="IPR016162">
    <property type="entry name" value="Ald_DH_N"/>
</dbReference>
<dbReference type="PIRSF" id="PIRSF036492">
    <property type="entry name" value="ALDH"/>
    <property type="match status" value="1"/>
</dbReference>
<dbReference type="InterPro" id="IPR016163">
    <property type="entry name" value="Ald_DH_C"/>
</dbReference>
<dbReference type="InterPro" id="IPR029510">
    <property type="entry name" value="Ald_DH_CS_GLU"/>
</dbReference>
<feature type="domain" description="Aldehyde dehydrogenase" evidence="8">
    <location>
        <begin position="3"/>
        <end position="440"/>
    </location>
</feature>
<evidence type="ECO:0000313" key="9">
    <source>
        <dbReference type="EMBL" id="MCG4617094.1"/>
    </source>
</evidence>
<comment type="caution">
    <text evidence="9">The sequence shown here is derived from an EMBL/GenBank/DDBJ whole genome shotgun (WGS) entry which is preliminary data.</text>
</comment>
<dbReference type="Gene3D" id="3.40.309.10">
    <property type="entry name" value="Aldehyde Dehydrogenase, Chain A, domain 2"/>
    <property type="match status" value="1"/>
</dbReference>
<dbReference type="PANTHER" id="PTHR43570">
    <property type="entry name" value="ALDEHYDE DEHYDROGENASE"/>
    <property type="match status" value="1"/>
</dbReference>
<evidence type="ECO:0000256" key="3">
    <source>
        <dbReference type="ARBA" id="ARBA00023027"/>
    </source>
</evidence>
<name>A0AAJ1EWM2_9ACTO</name>
<dbReference type="InterPro" id="IPR012394">
    <property type="entry name" value="Aldehyde_DH_NAD(P)"/>
</dbReference>
<evidence type="ECO:0000259" key="8">
    <source>
        <dbReference type="Pfam" id="PF00171"/>
    </source>
</evidence>
<comment type="similarity">
    <text evidence="1 4 7">Belongs to the aldehyde dehydrogenase family.</text>
</comment>
<evidence type="ECO:0000256" key="7">
    <source>
        <dbReference type="RuleBase" id="RU003345"/>
    </source>
</evidence>
<keyword evidence="3" id="KW-0520">NAD</keyword>
<dbReference type="Pfam" id="PF00171">
    <property type="entry name" value="Aldedh"/>
    <property type="match status" value="1"/>
</dbReference>
<dbReference type="SUPFAM" id="SSF53720">
    <property type="entry name" value="ALDH-like"/>
    <property type="match status" value="1"/>
</dbReference>
<dbReference type="RefSeq" id="WP_024059489.1">
    <property type="nucleotide sequence ID" value="NZ_JAGZVZ010000004.1"/>
</dbReference>
<evidence type="ECO:0000256" key="2">
    <source>
        <dbReference type="ARBA" id="ARBA00023002"/>
    </source>
</evidence>
<reference evidence="9" key="1">
    <citation type="submission" date="2022-01" db="EMBL/GenBank/DDBJ databases">
        <title>Collection of gut derived symbiotic bacterial strains cultured from healthy donors.</title>
        <authorList>
            <person name="Lin H."/>
            <person name="Kohout C."/>
            <person name="Waligurski E."/>
            <person name="Pamer E.G."/>
        </authorList>
    </citation>
    <scope>NUCLEOTIDE SEQUENCE</scope>
    <source>
        <strain evidence="9">DFI.7.46</strain>
    </source>
</reference>
<keyword evidence="2 4" id="KW-0560">Oxidoreductase</keyword>
<dbReference type="FunFam" id="3.40.309.10:FF:000003">
    <property type="entry name" value="Aldehyde dehydrogenase"/>
    <property type="match status" value="1"/>
</dbReference>
<dbReference type="AlphaFoldDB" id="A0AAJ1EWM2"/>
<dbReference type="FunFam" id="3.40.605.10:FF:000004">
    <property type="entry name" value="Aldehyde dehydrogenase"/>
    <property type="match status" value="1"/>
</dbReference>
<evidence type="ECO:0000256" key="5">
    <source>
        <dbReference type="PIRSR" id="PIRSR036492-1"/>
    </source>
</evidence>
<sequence>MSSSQEQAIRRAVESARSCFNAGTTIPISGRQKNLTALLREIEKSRTEIYSALKQDLNKSRTEAYMSEISLVKAEIRHLRRRLPWLAMPRSKLPALSQLPGWLQVQREPYGVVLVMSPWNYPFQLTMEPIAAAIAGGNTVVVKPSAYTPHTCEVIEKILRRALPPGMASVIRGGRAENTALLEQRFDHIFFTGSPAVGRVVMEAASRYLTPVTLELGGKSPCFVDRTADIEKAARRILFGKLLNAGQTCVSVDYVYVHEDVREQLIAALQAGIARALPSEQYRKSAFVKIISPKHFSRLSGLLAEQRLLGAKGGGHAEDFLDRQTQQIKPVIVDNPSWDSPVMSEEIFGPILPVLPFTDLEATLADYEEREHPLALYIFTKDRGFARQVMSKVNAGGVCINDTLLHMSSSKAPFGGVGNSGMGNYHGDWSFKAMTREQTVLRKSWLFDIPVRHHPYGEKSLKILRSLLR</sequence>
<dbReference type="PROSITE" id="PS00687">
    <property type="entry name" value="ALDEHYDE_DEHYDR_GLU"/>
    <property type="match status" value="1"/>
</dbReference>
<feature type="active site" evidence="5 6">
    <location>
        <position position="215"/>
    </location>
</feature>
<dbReference type="GO" id="GO:0005737">
    <property type="term" value="C:cytoplasm"/>
    <property type="evidence" value="ECO:0007669"/>
    <property type="project" value="TreeGrafter"/>
</dbReference>
<dbReference type="PANTHER" id="PTHR43570:SF16">
    <property type="entry name" value="ALDEHYDE DEHYDROGENASE TYPE III, ISOFORM Q"/>
    <property type="match status" value="1"/>
</dbReference>
<dbReference type="Proteomes" id="UP001200537">
    <property type="component" value="Unassembled WGS sequence"/>
</dbReference>
<dbReference type="EMBL" id="JAKNHJ010000002">
    <property type="protein sequence ID" value="MCG4617094.1"/>
    <property type="molecule type" value="Genomic_DNA"/>
</dbReference>
<dbReference type="InterPro" id="IPR016161">
    <property type="entry name" value="Ald_DH/histidinol_DH"/>
</dbReference>
<proteinExistence type="inferred from homology"/>
<dbReference type="GO" id="GO:0006081">
    <property type="term" value="P:aldehyde metabolic process"/>
    <property type="evidence" value="ECO:0007669"/>
    <property type="project" value="InterPro"/>
</dbReference>